<dbReference type="GO" id="GO:0005880">
    <property type="term" value="C:nuclear microtubule"/>
    <property type="evidence" value="ECO:0007669"/>
    <property type="project" value="TreeGrafter"/>
</dbReference>
<protein>
    <submittedName>
        <fullName evidence="2">Uncharacterized protein</fullName>
    </submittedName>
</protein>
<dbReference type="AlphaFoldDB" id="A0A6G1E7X3"/>
<gene>
    <name evidence="2" type="ORF">E2562_035719</name>
</gene>
<dbReference type="PANTHER" id="PTHR31807:SF31">
    <property type="entry name" value="QWRF MOTIF PROTEIN (DUF566)-RELATED"/>
    <property type="match status" value="1"/>
</dbReference>
<reference evidence="2 3" key="1">
    <citation type="submission" date="2019-11" db="EMBL/GenBank/DDBJ databases">
        <title>Whole genome sequence of Oryza granulata.</title>
        <authorList>
            <person name="Li W."/>
        </authorList>
    </citation>
    <scope>NUCLEOTIDE SEQUENCE [LARGE SCALE GENOMIC DNA]</scope>
    <source>
        <strain evidence="3">cv. Menghai</strain>
        <tissue evidence="2">Leaf</tissue>
    </source>
</reference>
<dbReference type="EMBL" id="SPHZ02000005">
    <property type="protein sequence ID" value="KAF0920572.1"/>
    <property type="molecule type" value="Genomic_DNA"/>
</dbReference>
<dbReference type="Pfam" id="PF04484">
    <property type="entry name" value="QWRF"/>
    <property type="match status" value="2"/>
</dbReference>
<comment type="caution">
    <text evidence="2">The sequence shown here is derived from an EMBL/GenBank/DDBJ whole genome shotgun (WGS) entry which is preliminary data.</text>
</comment>
<evidence type="ECO:0000313" key="2">
    <source>
        <dbReference type="EMBL" id="KAF0920572.1"/>
    </source>
</evidence>
<dbReference type="Proteomes" id="UP000479710">
    <property type="component" value="Unassembled WGS sequence"/>
</dbReference>
<comment type="similarity">
    <text evidence="1">Belongs to the QWRF family.</text>
</comment>
<dbReference type="OrthoDB" id="774923at2759"/>
<dbReference type="InterPro" id="IPR007573">
    <property type="entry name" value="QWRF"/>
</dbReference>
<evidence type="ECO:0000256" key="1">
    <source>
        <dbReference type="ARBA" id="ARBA00010016"/>
    </source>
</evidence>
<accession>A0A6G1E7X3</accession>
<proteinExistence type="inferred from homology"/>
<dbReference type="PANTHER" id="PTHR31807">
    <property type="entry name" value="AUGMIN FAMILY MEMBER"/>
    <property type="match status" value="1"/>
</dbReference>
<dbReference type="GO" id="GO:0051225">
    <property type="term" value="P:spindle assembly"/>
    <property type="evidence" value="ECO:0007669"/>
    <property type="project" value="TreeGrafter"/>
</dbReference>
<dbReference type="GO" id="GO:0005737">
    <property type="term" value="C:cytoplasm"/>
    <property type="evidence" value="ECO:0007669"/>
    <property type="project" value="TreeGrafter"/>
</dbReference>
<keyword evidence="3" id="KW-1185">Reference proteome</keyword>
<organism evidence="2 3">
    <name type="scientific">Oryza meyeriana var. granulata</name>
    <dbReference type="NCBI Taxonomy" id="110450"/>
    <lineage>
        <taxon>Eukaryota</taxon>
        <taxon>Viridiplantae</taxon>
        <taxon>Streptophyta</taxon>
        <taxon>Embryophyta</taxon>
        <taxon>Tracheophyta</taxon>
        <taxon>Spermatophyta</taxon>
        <taxon>Magnoliopsida</taxon>
        <taxon>Liliopsida</taxon>
        <taxon>Poales</taxon>
        <taxon>Poaceae</taxon>
        <taxon>BOP clade</taxon>
        <taxon>Oryzoideae</taxon>
        <taxon>Oryzeae</taxon>
        <taxon>Oryzinae</taxon>
        <taxon>Oryza</taxon>
        <taxon>Oryza meyeriana</taxon>
    </lineage>
</organism>
<dbReference type="GO" id="GO:0008017">
    <property type="term" value="F:microtubule binding"/>
    <property type="evidence" value="ECO:0007669"/>
    <property type="project" value="TreeGrafter"/>
</dbReference>
<sequence>MTHCRLLQWRFANAKAEAVSKNRLSILEVEFMGAWARISELQGLESWGQLESKHAVALASTIGCTQAAVCKLPLTNGAKGEISLPSVAIILQQALDLTMTSKTTVRPFTPMAHDTTLLIAELVDVVREEHASLQEGLELLGRVSALQAMLMLILIDRIRCE</sequence>
<name>A0A6G1E7X3_9ORYZ</name>
<evidence type="ECO:0000313" key="3">
    <source>
        <dbReference type="Proteomes" id="UP000479710"/>
    </source>
</evidence>